<dbReference type="PANTHER" id="PTHR33321:SF12">
    <property type="entry name" value="PLANT BASIC SECRETORY PROTEIN (BSP) FAMILY PROTEIN"/>
    <property type="match status" value="1"/>
</dbReference>
<dbReference type="InterPro" id="IPR007541">
    <property type="entry name" value="Uncharacterised_BSP"/>
</dbReference>
<reference evidence="2" key="1">
    <citation type="submission" date="2022-11" db="UniProtKB">
        <authorList>
            <consortium name="WormBaseParasite"/>
        </authorList>
    </citation>
    <scope>IDENTIFICATION</scope>
</reference>
<organism evidence="1 2">
    <name type="scientific">Acrobeloides nanus</name>
    <dbReference type="NCBI Taxonomy" id="290746"/>
    <lineage>
        <taxon>Eukaryota</taxon>
        <taxon>Metazoa</taxon>
        <taxon>Ecdysozoa</taxon>
        <taxon>Nematoda</taxon>
        <taxon>Chromadorea</taxon>
        <taxon>Rhabditida</taxon>
        <taxon>Tylenchina</taxon>
        <taxon>Cephalobomorpha</taxon>
        <taxon>Cephaloboidea</taxon>
        <taxon>Cephalobidae</taxon>
        <taxon>Acrobeloides</taxon>
    </lineage>
</organism>
<dbReference type="Proteomes" id="UP000887540">
    <property type="component" value="Unplaced"/>
</dbReference>
<keyword evidence="1" id="KW-1185">Reference proteome</keyword>
<dbReference type="PANTHER" id="PTHR33321">
    <property type="match status" value="1"/>
</dbReference>
<accession>A0A914E277</accession>
<sequence length="216" mass="25011">MSDPILAEQTYAQIGEVIYQANNYTLIFINKADNLDKNVYQQMINIFFNIYPKLVIRFNHNAPKEVTFIVDPSSDGIAYTTNATVFYNPVWFEQNPEDVDVVTHEIMHVVQSYIGNAPGWLTEGIADYVRYKYGVNNMKAGWSLPKFESSQNYTDGYRVTARFLLWLERKDYIGIVENLDGALQNKFYNHELWDIITGKNVDQLWNGYASESNLMT</sequence>
<protein>
    <submittedName>
        <fullName evidence="2">Secretory protein</fullName>
    </submittedName>
</protein>
<evidence type="ECO:0000313" key="2">
    <source>
        <dbReference type="WBParaSite" id="ACRNAN_scaffold4959.g10492.t1"/>
    </source>
</evidence>
<evidence type="ECO:0000313" key="1">
    <source>
        <dbReference type="Proteomes" id="UP000887540"/>
    </source>
</evidence>
<proteinExistence type="predicted"/>
<name>A0A914E277_9BILA</name>
<dbReference type="WBParaSite" id="ACRNAN_scaffold4959.g10492.t1">
    <property type="protein sequence ID" value="ACRNAN_scaffold4959.g10492.t1"/>
    <property type="gene ID" value="ACRNAN_scaffold4959.g10492"/>
</dbReference>
<dbReference type="Pfam" id="PF04450">
    <property type="entry name" value="BSP"/>
    <property type="match status" value="1"/>
</dbReference>
<dbReference type="AlphaFoldDB" id="A0A914E277"/>